<feature type="domain" description="T-cell immunomodulatory protein TIP C2" evidence="7">
    <location>
        <begin position="1"/>
        <end position="25"/>
    </location>
</feature>
<dbReference type="PANTHER" id="PTHR13412">
    <property type="entry name" value="T-CELL IMMUNOMODULATORY PROTEIN HOMOLOG"/>
    <property type="match status" value="1"/>
</dbReference>
<dbReference type="InterPro" id="IPR024881">
    <property type="entry name" value="Tip"/>
</dbReference>
<keyword evidence="5" id="KW-0325">Glycoprotein</keyword>
<dbReference type="AlphaFoldDB" id="A0A7T8GTL5"/>
<dbReference type="OrthoDB" id="10250728at2759"/>
<evidence type="ECO:0000259" key="7">
    <source>
        <dbReference type="Pfam" id="PF23122"/>
    </source>
</evidence>
<feature type="transmembrane region" description="Helical" evidence="6">
    <location>
        <begin position="32"/>
        <end position="55"/>
    </location>
</feature>
<dbReference type="InterPro" id="IPR057089">
    <property type="entry name" value="C2_TIP"/>
</dbReference>
<keyword evidence="9" id="KW-1185">Reference proteome</keyword>
<gene>
    <name evidence="8" type="ORF">FKW44_017602</name>
</gene>
<name>A0A7T8GTL5_CALRO</name>
<evidence type="ECO:0000256" key="1">
    <source>
        <dbReference type="ARBA" id="ARBA00004479"/>
    </source>
</evidence>
<evidence type="ECO:0000256" key="4">
    <source>
        <dbReference type="ARBA" id="ARBA00023136"/>
    </source>
</evidence>
<dbReference type="GO" id="GO:0005886">
    <property type="term" value="C:plasma membrane"/>
    <property type="evidence" value="ECO:0007669"/>
    <property type="project" value="TreeGrafter"/>
</dbReference>
<dbReference type="Proteomes" id="UP000595437">
    <property type="component" value="Chromosome 12"/>
</dbReference>
<evidence type="ECO:0000256" key="2">
    <source>
        <dbReference type="ARBA" id="ARBA00022692"/>
    </source>
</evidence>
<evidence type="ECO:0000313" key="9">
    <source>
        <dbReference type="Proteomes" id="UP000595437"/>
    </source>
</evidence>
<feature type="non-terminal residue" evidence="8">
    <location>
        <position position="1"/>
    </location>
</feature>
<evidence type="ECO:0000313" key="8">
    <source>
        <dbReference type="EMBL" id="QQP37365.1"/>
    </source>
</evidence>
<sequence length="77" mass="8908">IIPNSQLYVIPYPPSEPSEWLLKLYVTPSRSITLTGLALAGTCGLVALIIGILHWRDRRADYRERREESHRFHFDAM</sequence>
<evidence type="ECO:0000256" key="6">
    <source>
        <dbReference type="SAM" id="Phobius"/>
    </source>
</evidence>
<reference evidence="9" key="1">
    <citation type="submission" date="2021-01" db="EMBL/GenBank/DDBJ databases">
        <title>Caligus Genome Assembly.</title>
        <authorList>
            <person name="Gallardo-Escarate C."/>
        </authorList>
    </citation>
    <scope>NUCLEOTIDE SEQUENCE [LARGE SCALE GENOMIC DNA]</scope>
</reference>
<keyword evidence="2 6" id="KW-0812">Transmembrane</keyword>
<evidence type="ECO:0000256" key="5">
    <source>
        <dbReference type="ARBA" id="ARBA00023180"/>
    </source>
</evidence>
<protein>
    <submittedName>
        <fullName evidence="8">Tcell immunomodulatory proteinlike</fullName>
    </submittedName>
</protein>
<dbReference type="EMBL" id="CP045901">
    <property type="protein sequence ID" value="QQP37365.1"/>
    <property type="molecule type" value="Genomic_DNA"/>
</dbReference>
<keyword evidence="4 6" id="KW-0472">Membrane</keyword>
<dbReference type="PANTHER" id="PTHR13412:SF0">
    <property type="entry name" value="T-CELL IMMUNOMODULATORY PROTEIN"/>
    <property type="match status" value="1"/>
</dbReference>
<proteinExistence type="predicted"/>
<evidence type="ECO:0000256" key="3">
    <source>
        <dbReference type="ARBA" id="ARBA00022989"/>
    </source>
</evidence>
<organism evidence="8 9">
    <name type="scientific">Caligus rogercresseyi</name>
    <name type="common">Sea louse</name>
    <dbReference type="NCBI Taxonomy" id="217165"/>
    <lineage>
        <taxon>Eukaryota</taxon>
        <taxon>Metazoa</taxon>
        <taxon>Ecdysozoa</taxon>
        <taxon>Arthropoda</taxon>
        <taxon>Crustacea</taxon>
        <taxon>Multicrustacea</taxon>
        <taxon>Hexanauplia</taxon>
        <taxon>Copepoda</taxon>
        <taxon>Siphonostomatoida</taxon>
        <taxon>Caligidae</taxon>
        <taxon>Caligus</taxon>
    </lineage>
</organism>
<comment type="subcellular location">
    <subcellularLocation>
        <location evidence="1">Membrane</location>
        <topology evidence="1">Single-pass type I membrane protein</topology>
    </subcellularLocation>
</comment>
<accession>A0A7T8GTL5</accession>
<dbReference type="Pfam" id="PF23122">
    <property type="entry name" value="C2_ITFG1"/>
    <property type="match status" value="1"/>
</dbReference>
<keyword evidence="3 6" id="KW-1133">Transmembrane helix</keyword>